<gene>
    <name evidence="1" type="ORF">SAMN02910340_00670</name>
</gene>
<dbReference type="Proteomes" id="UP000323733">
    <property type="component" value="Unassembled WGS sequence"/>
</dbReference>
<evidence type="ECO:0000313" key="1">
    <source>
        <dbReference type="EMBL" id="SFT43340.1"/>
    </source>
</evidence>
<dbReference type="EMBL" id="FPAO01000002">
    <property type="protein sequence ID" value="SFT43340.1"/>
    <property type="molecule type" value="Genomic_DNA"/>
</dbReference>
<dbReference type="GeneID" id="41603690"/>
<accession>A0A1I6XYD1</accession>
<name>A0A1I6XYD1_METTE</name>
<sequence length="104" mass="11984">MTSRGTVDRRMRRCILETKQVIHPFESPAARLPVLNRTIVEHQEDVFTQLKFKGRPFLISSLEEISSSTSPTLVYRDDIYFNKEIVLEFLNRASATGKPARLAF</sequence>
<protein>
    <submittedName>
        <fullName evidence="1">Uncharacterized protein</fullName>
    </submittedName>
</protein>
<dbReference type="AlphaFoldDB" id="A0A1I6XYD1"/>
<dbReference type="RefSeq" id="WP_148704579.1">
    <property type="nucleotide sequence ID" value="NZ_FPAO01000002.1"/>
</dbReference>
<reference evidence="1 2" key="1">
    <citation type="submission" date="2016-10" db="EMBL/GenBank/DDBJ databases">
        <authorList>
            <person name="Varghese N."/>
            <person name="Submissions S."/>
        </authorList>
    </citation>
    <scope>NUCLEOTIDE SEQUENCE [LARGE SCALE GENOMIC DNA]</scope>
    <source>
        <strain evidence="1 2">DSM 11855</strain>
    </source>
</reference>
<organism evidence="1 2">
    <name type="scientific">Methanosarcina thermophila</name>
    <dbReference type="NCBI Taxonomy" id="2210"/>
    <lineage>
        <taxon>Archaea</taxon>
        <taxon>Methanobacteriati</taxon>
        <taxon>Methanobacteriota</taxon>
        <taxon>Stenosarchaea group</taxon>
        <taxon>Methanomicrobia</taxon>
        <taxon>Methanosarcinales</taxon>
        <taxon>Methanosarcinaceae</taxon>
        <taxon>Methanosarcina</taxon>
    </lineage>
</organism>
<keyword evidence="2" id="KW-1185">Reference proteome</keyword>
<evidence type="ECO:0000313" key="2">
    <source>
        <dbReference type="Proteomes" id="UP000323733"/>
    </source>
</evidence>
<proteinExistence type="predicted"/>